<protein>
    <recommendedName>
        <fullName evidence="1">FBD domain-containing protein</fullName>
    </recommendedName>
</protein>
<evidence type="ECO:0000313" key="3">
    <source>
        <dbReference type="Proteomes" id="UP000886595"/>
    </source>
</evidence>
<dbReference type="AlphaFoldDB" id="A0A8X7TRX2"/>
<organism evidence="2 3">
    <name type="scientific">Brassica carinata</name>
    <name type="common">Ethiopian mustard</name>
    <name type="synonym">Abyssinian cabbage</name>
    <dbReference type="NCBI Taxonomy" id="52824"/>
    <lineage>
        <taxon>Eukaryota</taxon>
        <taxon>Viridiplantae</taxon>
        <taxon>Streptophyta</taxon>
        <taxon>Embryophyta</taxon>
        <taxon>Tracheophyta</taxon>
        <taxon>Spermatophyta</taxon>
        <taxon>Magnoliopsida</taxon>
        <taxon>eudicotyledons</taxon>
        <taxon>Gunneridae</taxon>
        <taxon>Pentapetalae</taxon>
        <taxon>rosids</taxon>
        <taxon>malvids</taxon>
        <taxon>Brassicales</taxon>
        <taxon>Brassicaceae</taxon>
        <taxon>Brassiceae</taxon>
        <taxon>Brassica</taxon>
    </lineage>
</organism>
<gene>
    <name evidence="2" type="ORF">Bca52824_082436</name>
</gene>
<sequence length="109" mass="12565">MNCRSCECLCKPWEEEDVPTCLSSSPVKVLEILKFGDICEDEDMDKMMEQVEYFLETMPNLEQLIIHYETSIDEDVEEVLSQFQMVSREGLSKCKIQVISDNLNLSSST</sequence>
<keyword evidence="3" id="KW-1185">Reference proteome</keyword>
<comment type="caution">
    <text evidence="2">The sequence shown here is derived from an EMBL/GenBank/DDBJ whole genome shotgun (WGS) entry which is preliminary data.</text>
</comment>
<dbReference type="Proteomes" id="UP000886595">
    <property type="component" value="Unassembled WGS sequence"/>
</dbReference>
<feature type="domain" description="FBD" evidence="1">
    <location>
        <begin position="20"/>
        <end position="99"/>
    </location>
</feature>
<evidence type="ECO:0000313" key="2">
    <source>
        <dbReference type="EMBL" id="KAG2252300.1"/>
    </source>
</evidence>
<proteinExistence type="predicted"/>
<reference evidence="2 3" key="1">
    <citation type="submission" date="2020-02" db="EMBL/GenBank/DDBJ databases">
        <authorList>
            <person name="Ma Q."/>
            <person name="Huang Y."/>
            <person name="Song X."/>
            <person name="Pei D."/>
        </authorList>
    </citation>
    <scope>NUCLEOTIDE SEQUENCE [LARGE SCALE GENOMIC DNA]</scope>
    <source>
        <strain evidence="2">Sxm20200214</strain>
        <tissue evidence="2">Leaf</tissue>
    </source>
</reference>
<accession>A0A8X7TRX2</accession>
<dbReference type="EMBL" id="JAAMPC010000016">
    <property type="protein sequence ID" value="KAG2252300.1"/>
    <property type="molecule type" value="Genomic_DNA"/>
</dbReference>
<evidence type="ECO:0000259" key="1">
    <source>
        <dbReference type="SMART" id="SM00579"/>
    </source>
</evidence>
<dbReference type="InterPro" id="IPR006566">
    <property type="entry name" value="FBD"/>
</dbReference>
<name>A0A8X7TRX2_BRACI</name>
<dbReference type="OrthoDB" id="1024236at2759"/>
<dbReference type="SMART" id="SM00579">
    <property type="entry name" value="FBD"/>
    <property type="match status" value="1"/>
</dbReference>